<dbReference type="InterPro" id="IPR051465">
    <property type="entry name" value="Cell_Envelope_Struct_Comp"/>
</dbReference>
<dbReference type="Pfam" id="PF00395">
    <property type="entry name" value="SLH"/>
    <property type="match status" value="1"/>
</dbReference>
<dbReference type="GO" id="GO:0015288">
    <property type="term" value="F:porin activity"/>
    <property type="evidence" value="ECO:0007669"/>
    <property type="project" value="InterPro"/>
</dbReference>
<dbReference type="Proteomes" id="UP001050975">
    <property type="component" value="Unassembled WGS sequence"/>
</dbReference>
<gene>
    <name evidence="4" type="ORF">MiSe_11040</name>
</gene>
<protein>
    <submittedName>
        <fullName evidence="4">Carbohydrate-selective porin OprB</fullName>
    </submittedName>
</protein>
<dbReference type="InterPro" id="IPR001119">
    <property type="entry name" value="SLH_dom"/>
</dbReference>
<name>A0AAV3X8G3_9CYAN</name>
<evidence type="ECO:0000256" key="2">
    <source>
        <dbReference type="RuleBase" id="RU363072"/>
    </source>
</evidence>
<evidence type="ECO:0000313" key="4">
    <source>
        <dbReference type="EMBL" id="GET36355.1"/>
    </source>
</evidence>
<reference evidence="4" key="1">
    <citation type="submission" date="2019-10" db="EMBL/GenBank/DDBJ databases">
        <title>Draft genome sequece of Microseira wollei NIES-4236.</title>
        <authorList>
            <person name="Yamaguchi H."/>
            <person name="Suzuki S."/>
            <person name="Kawachi M."/>
        </authorList>
    </citation>
    <scope>NUCLEOTIDE SEQUENCE</scope>
    <source>
        <strain evidence="4">NIES-4236</strain>
    </source>
</reference>
<keyword evidence="5" id="KW-1185">Reference proteome</keyword>
<dbReference type="GO" id="GO:0016020">
    <property type="term" value="C:membrane"/>
    <property type="evidence" value="ECO:0007669"/>
    <property type="project" value="InterPro"/>
</dbReference>
<accession>A0AAV3X8G3</accession>
<comment type="similarity">
    <text evidence="1 2">Belongs to the OprB family.</text>
</comment>
<dbReference type="GO" id="GO:0008643">
    <property type="term" value="P:carbohydrate transport"/>
    <property type="evidence" value="ECO:0007669"/>
    <property type="project" value="InterPro"/>
</dbReference>
<dbReference type="EMBL" id="BLAY01000012">
    <property type="protein sequence ID" value="GET36355.1"/>
    <property type="molecule type" value="Genomic_DNA"/>
</dbReference>
<evidence type="ECO:0000313" key="5">
    <source>
        <dbReference type="Proteomes" id="UP001050975"/>
    </source>
</evidence>
<dbReference type="SUPFAM" id="SSF56935">
    <property type="entry name" value="Porins"/>
    <property type="match status" value="1"/>
</dbReference>
<proteinExistence type="inferred from homology"/>
<feature type="domain" description="SLH" evidence="3">
    <location>
        <begin position="56"/>
        <end position="120"/>
    </location>
</feature>
<evidence type="ECO:0000259" key="3">
    <source>
        <dbReference type="PROSITE" id="PS51272"/>
    </source>
</evidence>
<evidence type="ECO:0000256" key="1">
    <source>
        <dbReference type="ARBA" id="ARBA00008769"/>
    </source>
</evidence>
<organism evidence="4 5">
    <name type="scientific">Microseira wollei NIES-4236</name>
    <dbReference type="NCBI Taxonomy" id="2530354"/>
    <lineage>
        <taxon>Bacteria</taxon>
        <taxon>Bacillati</taxon>
        <taxon>Cyanobacteriota</taxon>
        <taxon>Cyanophyceae</taxon>
        <taxon>Oscillatoriophycideae</taxon>
        <taxon>Aerosakkonematales</taxon>
        <taxon>Aerosakkonemataceae</taxon>
        <taxon>Microseira</taxon>
    </lineage>
</organism>
<dbReference type="AlphaFoldDB" id="A0AAV3X8G3"/>
<dbReference type="NCBIfam" id="NF033921">
    <property type="entry name" value="por_somb"/>
    <property type="match status" value="1"/>
</dbReference>
<sequence>MGAVLAMATATIPATPTLSHPGEISPTSQEGKILQQIDLYSNTSTQSPDPLAQVTSVSQLTDVDPTHWAFQALQSLVERYGCIEGYPDRTYRGNRALTRYEFAAGLNACLDRIQELIAAAVSDLPSKEDIATIRRLQEEFRSELASLRGRVDALEPRLARLEAQQFSTTTKLAGEVIFAAAGIIAGENAFGEEIDRVPVLAHRTRLNFETSFSGKDLLRTRLQAGNLNAFSANNTLTPEGDLIYGAGAFGTGDSDIVLDELSYRFPVGDRTQVVLSANAAGSDSFTDTLNPFFDGDGASGSLSRFGTRHAIYYLADGTGIGLRHEFSDSVELSLGYRANSETANIPLDGNGLFNGPYGAIAQLTFKPSKNFKFGLTYVNSYNTDLGTGSRIANLRSYLADGTDARLEASGLQGSDLPISSNSYGFGLSWQISKGFAIGGWAGYTNTRTLSTLGGQINRGEIQIYNAAVSLAFPDLGKKGNLAGIIVGVEPIADASSRLSNDLNNRDLGGDDDDVSFHIEALYQIQVTDNISITPGVIWLTAPDHNKNNDDVIIGTIRTTFSF</sequence>
<dbReference type="Gene3D" id="2.40.160.180">
    <property type="entry name" value="Carbohydrate-selective porin OprB"/>
    <property type="match status" value="1"/>
</dbReference>
<dbReference type="InterPro" id="IPR047684">
    <property type="entry name" value="Por_som-like"/>
</dbReference>
<dbReference type="InterPro" id="IPR007049">
    <property type="entry name" value="Carb-sel_porin_OprB"/>
</dbReference>
<dbReference type="PANTHER" id="PTHR43308:SF1">
    <property type="entry name" value="OUTER MEMBRANE PROTEIN ALPHA"/>
    <property type="match status" value="1"/>
</dbReference>
<dbReference type="Pfam" id="PF04966">
    <property type="entry name" value="OprB"/>
    <property type="match status" value="1"/>
</dbReference>
<comment type="caution">
    <text evidence="4">The sequence shown here is derived from an EMBL/GenBank/DDBJ whole genome shotgun (WGS) entry which is preliminary data.</text>
</comment>
<dbReference type="InterPro" id="IPR038673">
    <property type="entry name" value="OprB_sf"/>
</dbReference>
<dbReference type="PROSITE" id="PS51272">
    <property type="entry name" value="SLH"/>
    <property type="match status" value="1"/>
</dbReference>
<dbReference type="PANTHER" id="PTHR43308">
    <property type="entry name" value="OUTER MEMBRANE PROTEIN ALPHA-RELATED"/>
    <property type="match status" value="1"/>
</dbReference>